<keyword evidence="6" id="KW-1185">Reference proteome</keyword>
<keyword evidence="3" id="KW-1005">Bacterial flagellum biogenesis</keyword>
<dbReference type="RefSeq" id="WP_160656256.1">
    <property type="nucleotide sequence ID" value="NZ_RSEJ01000027.1"/>
</dbReference>
<dbReference type="InterPro" id="IPR007809">
    <property type="entry name" value="FlgN-like"/>
</dbReference>
<proteinExistence type="inferred from homology"/>
<feature type="coiled-coil region" evidence="4">
    <location>
        <begin position="12"/>
        <end position="42"/>
    </location>
</feature>
<sequence length="144" mass="16485">MASQAELIKALLSELALDVKSYQQLERQLQQQETLLVNRDSQALLTHNAELQQLMQQLGERAQRRCEYLESLGVSADDTGMKRLLSALPAQYRQQGSALWQQLYELTLQCQARNNSNGRLLAQQKQMIDKLLKPEQQYCYSPGC</sequence>
<dbReference type="Pfam" id="PF05130">
    <property type="entry name" value="FlgN"/>
    <property type="match status" value="1"/>
</dbReference>
<name>A0ABW9YN51_9GAMM</name>
<comment type="caution">
    <text evidence="5">The sequence shown here is derived from an EMBL/GenBank/DDBJ whole genome shotgun (WGS) entry which is preliminary data.</text>
</comment>
<keyword evidence="5" id="KW-0969">Cilium</keyword>
<dbReference type="Gene3D" id="1.20.58.300">
    <property type="entry name" value="FlgN-like"/>
    <property type="match status" value="1"/>
</dbReference>
<keyword evidence="5" id="KW-0282">Flagellum</keyword>
<evidence type="ECO:0000256" key="1">
    <source>
        <dbReference type="ARBA" id="ARBA00002397"/>
    </source>
</evidence>
<accession>A0ABW9YN51</accession>
<reference evidence="5 6" key="1">
    <citation type="journal article" date="2017" name="Int. J. Syst. Evol. Microbiol.">
        <title>Photobacterium alginatilyticum sp. nov., a marine bacterium isolated from bottom seawater.</title>
        <authorList>
            <person name="Wang X."/>
            <person name="Wang Y."/>
            <person name="Yang X."/>
            <person name="Sun H."/>
            <person name="Li B."/>
            <person name="Zhang X.H."/>
        </authorList>
    </citation>
    <scope>NUCLEOTIDE SEQUENCE [LARGE SCALE GENOMIC DNA]</scope>
    <source>
        <strain evidence="5 6">P03D4</strain>
    </source>
</reference>
<dbReference type="SUPFAM" id="SSF140566">
    <property type="entry name" value="FlgN-like"/>
    <property type="match status" value="1"/>
</dbReference>
<evidence type="ECO:0000256" key="2">
    <source>
        <dbReference type="ARBA" id="ARBA00007703"/>
    </source>
</evidence>
<evidence type="ECO:0000313" key="6">
    <source>
        <dbReference type="Proteomes" id="UP000738517"/>
    </source>
</evidence>
<protein>
    <submittedName>
        <fullName evidence="5">Flagellar protein FlgN</fullName>
    </submittedName>
</protein>
<evidence type="ECO:0000256" key="3">
    <source>
        <dbReference type="ARBA" id="ARBA00022795"/>
    </source>
</evidence>
<organism evidence="5 6">
    <name type="scientific">Photobacterium alginatilyticum</name>
    <dbReference type="NCBI Taxonomy" id="1775171"/>
    <lineage>
        <taxon>Bacteria</taxon>
        <taxon>Pseudomonadati</taxon>
        <taxon>Pseudomonadota</taxon>
        <taxon>Gammaproteobacteria</taxon>
        <taxon>Vibrionales</taxon>
        <taxon>Vibrionaceae</taxon>
        <taxon>Photobacterium</taxon>
    </lineage>
</organism>
<dbReference type="InterPro" id="IPR036679">
    <property type="entry name" value="FlgN-like_sf"/>
</dbReference>
<comment type="function">
    <text evidence="1">Required for the efficient initiation of filament assembly.</text>
</comment>
<keyword evidence="5" id="KW-0966">Cell projection</keyword>
<comment type="similarity">
    <text evidence="2">Belongs to the FlgN family.</text>
</comment>
<evidence type="ECO:0000313" key="5">
    <source>
        <dbReference type="EMBL" id="NBI55145.1"/>
    </source>
</evidence>
<gene>
    <name evidence="5" type="ORF">EIZ48_21745</name>
</gene>
<keyword evidence="4" id="KW-0175">Coiled coil</keyword>
<dbReference type="EMBL" id="RSEJ01000027">
    <property type="protein sequence ID" value="NBI55145.1"/>
    <property type="molecule type" value="Genomic_DNA"/>
</dbReference>
<dbReference type="Proteomes" id="UP000738517">
    <property type="component" value="Unassembled WGS sequence"/>
</dbReference>
<evidence type="ECO:0000256" key="4">
    <source>
        <dbReference type="SAM" id="Coils"/>
    </source>
</evidence>